<reference evidence="9 12" key="3">
    <citation type="submission" date="2019-06" db="EMBL/GenBank/DDBJ databases">
        <title>Whole genome shotgun sequence of Brevibacillus reuszeri NBRC 15719.</title>
        <authorList>
            <person name="Hosoyama A."/>
            <person name="Uohara A."/>
            <person name="Ohji S."/>
            <person name="Ichikawa N."/>
        </authorList>
    </citation>
    <scope>NUCLEOTIDE SEQUENCE [LARGE SCALE GENOMIC DNA]</scope>
    <source>
        <strain evidence="9 12">NBRC 15719</strain>
    </source>
</reference>
<comment type="caution">
    <text evidence="10">The sequence shown here is derived from an EMBL/GenBank/DDBJ whole genome shotgun (WGS) entry which is preliminary data.</text>
</comment>
<comment type="similarity">
    <text evidence="2">Belongs to the membrane fusion protein (MFP) (TC 8.A.1) family.</text>
</comment>
<dbReference type="SUPFAM" id="SSF51230">
    <property type="entry name" value="Single hybrid motif"/>
    <property type="match status" value="1"/>
</dbReference>
<evidence type="ECO:0000313" key="9">
    <source>
        <dbReference type="EMBL" id="GED68254.1"/>
    </source>
</evidence>
<dbReference type="GO" id="GO:0016020">
    <property type="term" value="C:membrane"/>
    <property type="evidence" value="ECO:0007669"/>
    <property type="project" value="UniProtKB-SubCell"/>
</dbReference>
<evidence type="ECO:0000256" key="4">
    <source>
        <dbReference type="ARBA" id="ARBA00022989"/>
    </source>
</evidence>
<sequence length="219" mass="23668">MKRKLVLYVILLLLVVGGGGIGYYYWYQGAHYVTTQDARIAGDIYRVMPKMTGKLTGLAVKDGDAVVADQIVGQQDTTNVAGNLLENSVLRSPITGTVIKTQAKEGEVVSMGQSVALVIDESKLYISANLEETEIERLKLGQKVDFTLDAYPGKKLSGHLMEIGKATNSTFSLMPATNTSGNFTKVTQRIQIKIAIDDTAGLHLAAGLNAEIKVHVKEL</sequence>
<dbReference type="Proteomes" id="UP000319578">
    <property type="component" value="Unassembled WGS sequence"/>
</dbReference>
<keyword evidence="5 6" id="KW-0472">Membrane</keyword>
<dbReference type="PANTHER" id="PTHR30386:SF26">
    <property type="entry name" value="TRANSPORT PROTEIN COMB"/>
    <property type="match status" value="1"/>
</dbReference>
<evidence type="ECO:0000256" key="3">
    <source>
        <dbReference type="ARBA" id="ARBA00022692"/>
    </source>
</evidence>
<evidence type="ECO:0000256" key="1">
    <source>
        <dbReference type="ARBA" id="ARBA00004167"/>
    </source>
</evidence>
<dbReference type="Pfam" id="PF25963">
    <property type="entry name" value="Beta-barrel_AAEA"/>
    <property type="match status" value="1"/>
</dbReference>
<name>A0A0K9YXD1_9BACL</name>
<organism evidence="10 11">
    <name type="scientific">Brevibacillus reuszeri</name>
    <dbReference type="NCBI Taxonomy" id="54915"/>
    <lineage>
        <taxon>Bacteria</taxon>
        <taxon>Bacillati</taxon>
        <taxon>Bacillota</taxon>
        <taxon>Bacilli</taxon>
        <taxon>Bacillales</taxon>
        <taxon>Paenibacillaceae</taxon>
        <taxon>Brevibacillus</taxon>
    </lineage>
</organism>
<protein>
    <submittedName>
        <fullName evidence="10">Hemolysin D</fullName>
    </submittedName>
    <submittedName>
        <fullName evidence="9">Secretion protein HlyD</fullName>
    </submittedName>
</protein>
<dbReference type="InterPro" id="IPR058625">
    <property type="entry name" value="MdtA-like_BSH"/>
</dbReference>
<dbReference type="InterPro" id="IPR050739">
    <property type="entry name" value="MFP"/>
</dbReference>
<feature type="domain" description="Multidrug resistance protein MdtA-like barrel-sandwich hybrid" evidence="7">
    <location>
        <begin position="46"/>
        <end position="120"/>
    </location>
</feature>
<evidence type="ECO:0000313" key="11">
    <source>
        <dbReference type="Proteomes" id="UP000036834"/>
    </source>
</evidence>
<comment type="subcellular location">
    <subcellularLocation>
        <location evidence="1">Membrane</location>
        <topology evidence="1">Single-pass membrane protein</topology>
    </subcellularLocation>
</comment>
<evidence type="ECO:0000259" key="7">
    <source>
        <dbReference type="Pfam" id="PF25917"/>
    </source>
</evidence>
<dbReference type="GO" id="GO:0055085">
    <property type="term" value="P:transmembrane transport"/>
    <property type="evidence" value="ECO:0007669"/>
    <property type="project" value="InterPro"/>
</dbReference>
<feature type="transmembrane region" description="Helical" evidence="6">
    <location>
        <begin position="5"/>
        <end position="26"/>
    </location>
</feature>
<reference evidence="10" key="2">
    <citation type="submission" date="2015-07" db="EMBL/GenBank/DDBJ databases">
        <title>MeaNS - Measles Nucleotide Surveillance Program.</title>
        <authorList>
            <person name="Tran T."/>
            <person name="Druce J."/>
        </authorList>
    </citation>
    <scope>NUCLEOTIDE SEQUENCE</scope>
    <source>
        <strain evidence="10">DSM 9887</strain>
    </source>
</reference>
<evidence type="ECO:0000313" key="10">
    <source>
        <dbReference type="EMBL" id="KNB73369.1"/>
    </source>
</evidence>
<dbReference type="STRING" id="54915.ADS79_05255"/>
<feature type="domain" description="p-hydroxybenzoic acid efflux pump subunit AaeA-like beta-barrel" evidence="8">
    <location>
        <begin position="124"/>
        <end position="215"/>
    </location>
</feature>
<dbReference type="AlphaFoldDB" id="A0A0K9YXD1"/>
<evidence type="ECO:0000256" key="2">
    <source>
        <dbReference type="ARBA" id="ARBA00009477"/>
    </source>
</evidence>
<dbReference type="OrthoDB" id="9811754at2"/>
<evidence type="ECO:0000256" key="5">
    <source>
        <dbReference type="ARBA" id="ARBA00023136"/>
    </source>
</evidence>
<reference evidence="11" key="1">
    <citation type="submission" date="2015-07" db="EMBL/GenBank/DDBJ databases">
        <title>Genome sequencing project for genomic taxonomy and phylogenomics of Bacillus-like bacteria.</title>
        <authorList>
            <person name="Liu B."/>
            <person name="Wang J."/>
            <person name="Zhu Y."/>
            <person name="Liu G."/>
            <person name="Chen Q."/>
            <person name="Chen Z."/>
            <person name="Lan J."/>
            <person name="Che J."/>
            <person name="Ge C."/>
            <person name="Shi H."/>
            <person name="Pan Z."/>
            <person name="Liu X."/>
        </authorList>
    </citation>
    <scope>NUCLEOTIDE SEQUENCE [LARGE SCALE GENOMIC DNA]</scope>
    <source>
        <strain evidence="11">DSM 9887</strain>
    </source>
</reference>
<keyword evidence="3 6" id="KW-0812">Transmembrane</keyword>
<dbReference type="PATRIC" id="fig|54915.3.peg.6454"/>
<dbReference type="InterPro" id="IPR058634">
    <property type="entry name" value="AaeA-lik-b-barrel"/>
</dbReference>
<keyword evidence="4 6" id="KW-1133">Transmembrane helix</keyword>
<dbReference type="EMBL" id="BJON01000008">
    <property type="protein sequence ID" value="GED68254.1"/>
    <property type="molecule type" value="Genomic_DNA"/>
</dbReference>
<dbReference type="EMBL" id="LGIQ01000005">
    <property type="protein sequence ID" value="KNB73369.1"/>
    <property type="molecule type" value="Genomic_DNA"/>
</dbReference>
<dbReference type="Gene3D" id="2.40.30.170">
    <property type="match status" value="1"/>
</dbReference>
<proteinExistence type="inferred from homology"/>
<gene>
    <name evidence="10" type="ORF">ADS79_05255</name>
    <name evidence="9" type="ORF">BRE01_19560</name>
</gene>
<accession>A0A0K9YXD1</accession>
<dbReference type="InterPro" id="IPR011053">
    <property type="entry name" value="Single_hybrid_motif"/>
</dbReference>
<evidence type="ECO:0000256" key="6">
    <source>
        <dbReference type="SAM" id="Phobius"/>
    </source>
</evidence>
<evidence type="ECO:0000313" key="12">
    <source>
        <dbReference type="Proteomes" id="UP000319578"/>
    </source>
</evidence>
<dbReference type="PANTHER" id="PTHR30386">
    <property type="entry name" value="MEMBRANE FUSION SUBUNIT OF EMRAB-TOLC MULTIDRUG EFFLUX PUMP"/>
    <property type="match status" value="1"/>
</dbReference>
<evidence type="ECO:0000259" key="8">
    <source>
        <dbReference type="Pfam" id="PF25963"/>
    </source>
</evidence>
<keyword evidence="12" id="KW-1185">Reference proteome</keyword>
<dbReference type="RefSeq" id="WP_049737366.1">
    <property type="nucleotide sequence ID" value="NZ_BJON01000008.1"/>
</dbReference>
<dbReference type="Pfam" id="PF25917">
    <property type="entry name" value="BSH_RND"/>
    <property type="match status" value="1"/>
</dbReference>
<dbReference type="Proteomes" id="UP000036834">
    <property type="component" value="Unassembled WGS sequence"/>
</dbReference>